<name>A0A7G8Z926_9HYME</name>
<evidence type="ECO:0000256" key="4">
    <source>
        <dbReference type="ARBA" id="ARBA00022725"/>
    </source>
</evidence>
<gene>
    <name evidence="10" type="primary">OR7</name>
</gene>
<feature type="transmembrane region" description="Helical" evidence="9">
    <location>
        <begin position="93"/>
        <end position="113"/>
    </location>
</feature>
<dbReference type="PANTHER" id="PTHR21137">
    <property type="entry name" value="ODORANT RECEPTOR"/>
    <property type="match status" value="1"/>
</dbReference>
<reference evidence="10" key="1">
    <citation type="submission" date="2020-06" db="EMBL/GenBank/DDBJ databases">
        <authorList>
            <person name="Sheng S."/>
        </authorList>
    </citation>
    <scope>NUCLEOTIDE SEQUENCE</scope>
    <source>
        <tissue evidence="10">Antenna</tissue>
    </source>
</reference>
<keyword evidence="8 9" id="KW-0807">Transducer</keyword>
<protein>
    <recommendedName>
        <fullName evidence="9">Odorant receptor</fullName>
    </recommendedName>
</protein>
<keyword evidence="3 9" id="KW-0812">Transmembrane</keyword>
<feature type="transmembrane region" description="Helical" evidence="9">
    <location>
        <begin position="64"/>
        <end position="81"/>
    </location>
</feature>
<dbReference type="AlphaFoldDB" id="A0A7G8Z926"/>
<feature type="transmembrane region" description="Helical" evidence="9">
    <location>
        <begin position="209"/>
        <end position="228"/>
    </location>
</feature>
<evidence type="ECO:0000256" key="8">
    <source>
        <dbReference type="ARBA" id="ARBA00023224"/>
    </source>
</evidence>
<dbReference type="GO" id="GO:0005549">
    <property type="term" value="F:odorant binding"/>
    <property type="evidence" value="ECO:0007669"/>
    <property type="project" value="InterPro"/>
</dbReference>
<dbReference type="GO" id="GO:0007165">
    <property type="term" value="P:signal transduction"/>
    <property type="evidence" value="ECO:0007669"/>
    <property type="project" value="UniProtKB-KW"/>
</dbReference>
<evidence type="ECO:0000313" key="10">
    <source>
        <dbReference type="EMBL" id="QNL14951.1"/>
    </source>
</evidence>
<evidence type="ECO:0000256" key="9">
    <source>
        <dbReference type="RuleBase" id="RU351113"/>
    </source>
</evidence>
<accession>A0A7G8Z926</accession>
<evidence type="ECO:0000256" key="3">
    <source>
        <dbReference type="ARBA" id="ARBA00022692"/>
    </source>
</evidence>
<dbReference type="EMBL" id="MT670947">
    <property type="protein sequence ID" value="QNL14951.1"/>
    <property type="molecule type" value="mRNA"/>
</dbReference>
<keyword evidence="2 9" id="KW-0716">Sensory transduction</keyword>
<keyword evidence="5 9" id="KW-1133">Transmembrane helix</keyword>
<comment type="subcellular location">
    <subcellularLocation>
        <location evidence="9">Cell membrane</location>
        <topology evidence="9">Multi-pass membrane protein</topology>
    </subcellularLocation>
    <subcellularLocation>
        <location evidence="1">Membrane</location>
        <topology evidence="1">Multi-pass membrane protein</topology>
    </subcellularLocation>
</comment>
<evidence type="ECO:0000256" key="6">
    <source>
        <dbReference type="ARBA" id="ARBA00023136"/>
    </source>
</evidence>
<dbReference type="Pfam" id="PF02949">
    <property type="entry name" value="7tm_6"/>
    <property type="match status" value="1"/>
</dbReference>
<evidence type="ECO:0000256" key="1">
    <source>
        <dbReference type="ARBA" id="ARBA00004141"/>
    </source>
</evidence>
<keyword evidence="6 9" id="KW-0472">Membrane</keyword>
<dbReference type="GO" id="GO:0004984">
    <property type="term" value="F:olfactory receptor activity"/>
    <property type="evidence" value="ECO:0007669"/>
    <property type="project" value="InterPro"/>
</dbReference>
<keyword evidence="7 9" id="KW-0675">Receptor</keyword>
<organism evidence="10">
    <name type="scientific">Aulacocentrum confusum</name>
    <dbReference type="NCBI Taxonomy" id="2767324"/>
    <lineage>
        <taxon>Eukaryota</taxon>
        <taxon>Metazoa</taxon>
        <taxon>Ecdysozoa</taxon>
        <taxon>Arthropoda</taxon>
        <taxon>Hexapoda</taxon>
        <taxon>Insecta</taxon>
        <taxon>Pterygota</taxon>
        <taxon>Neoptera</taxon>
        <taxon>Endopterygota</taxon>
        <taxon>Hymenoptera</taxon>
        <taxon>Apocrita</taxon>
        <taxon>Ichneumonoidea</taxon>
        <taxon>Braconidae</taxon>
        <taxon>Macrocentrinae</taxon>
        <taxon>Aulacocentrum</taxon>
    </lineage>
</organism>
<sequence>MRIRNDPQSLSFVLTKLLVNIKIRFIMSRTIEAEFQKAKTLIEQVSKLLRLTGIWPDYLLSSNIRYALAILYYITFIFMEYCDLIDVFGNLDLMILNLMESICHTIIITRVLMMKFSEKILKVITDINEGVDDFYTTIEEKQIYIEYYLKGASFYNISVRYGFITATAWYITPLTNYVVALMANETAILVIPYRISTFFDISLTLQRTIIVYIYEIGIIYFSVCYILSCNIVSVAVNNVCCRLAVLSRRIKQLKYENNEAFITASFHYFCTDHLKIIRVVETINTAFSLVFLNELILITALISVIIYTIILNFDDVDIVGLISLLVYAVIMISLIGLNCVISQNLINQSTELRDTYWQCDWLNMPISCKKSLGIFMIFSQNPLQLSAGKFYIYSMPNFVNILKSSMAYVSMLRTVNSK</sequence>
<evidence type="ECO:0000256" key="7">
    <source>
        <dbReference type="ARBA" id="ARBA00023170"/>
    </source>
</evidence>
<dbReference type="InterPro" id="IPR004117">
    <property type="entry name" value="7tm6_olfct_rcpt"/>
</dbReference>
<proteinExistence type="evidence at transcript level"/>
<comment type="similarity">
    <text evidence="9">Belongs to the insect chemoreceptor superfamily. Heteromeric odorant receptor channel (TC 1.A.69) family.</text>
</comment>
<keyword evidence="4 9" id="KW-0552">Olfaction</keyword>
<evidence type="ECO:0000256" key="2">
    <source>
        <dbReference type="ARBA" id="ARBA00022606"/>
    </source>
</evidence>
<dbReference type="GO" id="GO:0005886">
    <property type="term" value="C:plasma membrane"/>
    <property type="evidence" value="ECO:0007669"/>
    <property type="project" value="UniProtKB-SubCell"/>
</dbReference>
<dbReference type="PANTHER" id="PTHR21137:SF42">
    <property type="entry name" value="ODORANT RECEPTOR 83A"/>
    <property type="match status" value="1"/>
</dbReference>
<feature type="transmembrane region" description="Helical" evidence="9">
    <location>
        <begin position="318"/>
        <end position="337"/>
    </location>
</feature>
<evidence type="ECO:0000256" key="5">
    <source>
        <dbReference type="ARBA" id="ARBA00022989"/>
    </source>
</evidence>
<feature type="transmembrane region" description="Helical" evidence="9">
    <location>
        <begin position="177"/>
        <end position="197"/>
    </location>
</feature>
<feature type="transmembrane region" description="Helical" evidence="9">
    <location>
        <begin position="290"/>
        <end position="311"/>
    </location>
</feature>
<comment type="caution">
    <text evidence="9">Lacks conserved residue(s) required for the propagation of feature annotation.</text>
</comment>